<name>A0A6H1Q0E2_9PROT</name>
<dbReference type="Proteomes" id="UP000501094">
    <property type="component" value="Chromosome"/>
</dbReference>
<accession>A0A6H1Q0E2</accession>
<feature type="domain" description="Endoribonuclease L-PSP/chorismate mutase-like" evidence="1">
    <location>
        <begin position="9"/>
        <end position="142"/>
    </location>
</feature>
<dbReference type="KEGG" id="peg:E5R92_00605"/>
<dbReference type="EMBL" id="CP038852">
    <property type="protein sequence ID" value="QIZ20294.1"/>
    <property type="molecule type" value="Genomic_DNA"/>
</dbReference>
<dbReference type="PANTHER" id="PTHR43760">
    <property type="entry name" value="ENDORIBONUCLEASE-RELATED"/>
    <property type="match status" value="1"/>
</dbReference>
<dbReference type="RefSeq" id="WP_168606191.1">
    <property type="nucleotide sequence ID" value="NZ_CP038852.1"/>
</dbReference>
<dbReference type="SUPFAM" id="SSF55298">
    <property type="entry name" value="YjgF-like"/>
    <property type="match status" value="1"/>
</dbReference>
<protein>
    <submittedName>
        <fullName evidence="2">RidA family protein</fullName>
    </submittedName>
</protein>
<keyword evidence="3" id="KW-1185">Reference proteome</keyword>
<proteinExistence type="predicted"/>
<dbReference type="PANTHER" id="PTHR43760:SF1">
    <property type="entry name" value="ENDORIBONUCLEASE L-PSP_CHORISMATE MUTASE-LIKE DOMAIN-CONTAINING PROTEIN"/>
    <property type="match status" value="1"/>
</dbReference>
<reference evidence="2 3" key="1">
    <citation type="journal article" date="2020" name="Nat. Microbiol.">
        <title>Lysogenic host-virus interactions in SAR11 marine bacteria.</title>
        <authorList>
            <person name="Morris R.M."/>
            <person name="Cain K.R."/>
            <person name="Hvorecny K.L."/>
            <person name="Kollman J.M."/>
        </authorList>
    </citation>
    <scope>NUCLEOTIDE SEQUENCE [LARGE SCALE GENOMIC DNA]</scope>
    <source>
        <strain evidence="2 3">NP1</strain>
    </source>
</reference>
<gene>
    <name evidence="2" type="ORF">E5R92_00605</name>
</gene>
<dbReference type="AlphaFoldDB" id="A0A6H1Q0E2"/>
<dbReference type="CDD" id="cd02199">
    <property type="entry name" value="YjgF_YER057c_UK114_like_1"/>
    <property type="match status" value="1"/>
</dbReference>
<dbReference type="Pfam" id="PF14588">
    <property type="entry name" value="YjgF_endoribonc"/>
    <property type="match status" value="1"/>
</dbReference>
<evidence type="ECO:0000313" key="3">
    <source>
        <dbReference type="Proteomes" id="UP000501094"/>
    </source>
</evidence>
<evidence type="ECO:0000313" key="2">
    <source>
        <dbReference type="EMBL" id="QIZ20294.1"/>
    </source>
</evidence>
<dbReference type="InterPro" id="IPR035959">
    <property type="entry name" value="RutC-like_sf"/>
</dbReference>
<dbReference type="Gene3D" id="3.30.1330.40">
    <property type="entry name" value="RutC-like"/>
    <property type="match status" value="1"/>
</dbReference>
<evidence type="ECO:0000259" key="1">
    <source>
        <dbReference type="Pfam" id="PF14588"/>
    </source>
</evidence>
<dbReference type="InterPro" id="IPR013813">
    <property type="entry name" value="Endoribo_LPSP/chorism_mut-like"/>
</dbReference>
<sequence>MSYEDKIKELNLELPEARDPVGSYLASKQIGKMLFISGQISTAANGELIKGKVGKDLKTEDGYEAAKRCGLSIISQVKKACGNDLSKVKSCIKLTGFVNSTEDFIEQPKVINGASDLIVSVFGDSGMHTRAAVSTNSLPLGVSVEVDAIFELN</sequence>
<organism evidence="2 3">
    <name type="scientific">Candidatus Pelagibacter giovannonii</name>
    <dbReference type="NCBI Taxonomy" id="2563896"/>
    <lineage>
        <taxon>Bacteria</taxon>
        <taxon>Pseudomonadati</taxon>
        <taxon>Pseudomonadota</taxon>
        <taxon>Alphaproteobacteria</taxon>
        <taxon>Candidatus Pelagibacterales</taxon>
        <taxon>Candidatus Pelagibacteraceae</taxon>
        <taxon>Candidatus Pelagibacter</taxon>
    </lineage>
</organism>